<dbReference type="Gene3D" id="3.40.50.300">
    <property type="entry name" value="P-loop containing nucleotide triphosphate hydrolases"/>
    <property type="match status" value="1"/>
</dbReference>
<accession>A0A7W6Q2J1</accession>
<evidence type="ECO:0000313" key="1">
    <source>
        <dbReference type="EMBL" id="MBB4172598.1"/>
    </source>
</evidence>
<dbReference type="AlphaFoldDB" id="A0A7W6Q2J1"/>
<comment type="caution">
    <text evidence="1">The sequence shown here is derived from an EMBL/GenBank/DDBJ whole genome shotgun (WGS) entry which is preliminary data.</text>
</comment>
<evidence type="ECO:0008006" key="3">
    <source>
        <dbReference type="Google" id="ProtNLM"/>
    </source>
</evidence>
<dbReference type="SUPFAM" id="SSF52540">
    <property type="entry name" value="P-loop containing nucleoside triphosphate hydrolases"/>
    <property type="match status" value="1"/>
</dbReference>
<sequence>MTMNKPLRSVILHNHLFKNAGTSVDHILRDNYAGRWVSREFTSLGQDNTADLAKWISEDQDAVAFSTHTMLGPIPVLEGVEIIPVTMLRDPVERIASAYRFERVQKADTFGTRLARQNGFAGYVHARLSINGDRQCRNFQTNRMSILSPTTPGRDLDRAMHSLREISRTGVLGIVSDFAAAMDRLKAIVSRRVGSFDWKPVVANATGQQSAHAISPDMRQLLLETNADDLSLFQYAQRLSEQSVAPEQMYRLAAV</sequence>
<proteinExistence type="predicted"/>
<dbReference type="Proteomes" id="UP000565745">
    <property type="component" value="Unassembled WGS sequence"/>
</dbReference>
<reference evidence="1 2" key="1">
    <citation type="submission" date="2020-08" db="EMBL/GenBank/DDBJ databases">
        <title>Genomic Encyclopedia of Type Strains, Phase IV (KMG-IV): sequencing the most valuable type-strain genomes for metagenomic binning, comparative biology and taxonomic classification.</title>
        <authorList>
            <person name="Goeker M."/>
        </authorList>
    </citation>
    <scope>NUCLEOTIDE SEQUENCE [LARGE SCALE GENOMIC DNA]</scope>
    <source>
        <strain evidence="1 2">DSM 101015</strain>
    </source>
</reference>
<name>A0A7W6Q2J1_9RHOB</name>
<dbReference type="InterPro" id="IPR027417">
    <property type="entry name" value="P-loop_NTPase"/>
</dbReference>
<dbReference type="OrthoDB" id="5734415at2"/>
<protein>
    <recommendedName>
        <fullName evidence="3">Sulfotransferase family protein</fullName>
    </recommendedName>
</protein>
<organism evidence="1 2">
    <name type="scientific">Sulfitobacter noctilucicola</name>
    <dbReference type="NCBI Taxonomy" id="1342301"/>
    <lineage>
        <taxon>Bacteria</taxon>
        <taxon>Pseudomonadati</taxon>
        <taxon>Pseudomonadota</taxon>
        <taxon>Alphaproteobacteria</taxon>
        <taxon>Rhodobacterales</taxon>
        <taxon>Roseobacteraceae</taxon>
        <taxon>Sulfitobacter</taxon>
    </lineage>
</organism>
<gene>
    <name evidence="1" type="ORF">GGR93_000359</name>
</gene>
<dbReference type="RefSeq" id="WP_025055315.1">
    <property type="nucleotide sequence ID" value="NZ_JACIFU010000001.1"/>
</dbReference>
<dbReference type="EMBL" id="JACIFU010000001">
    <property type="protein sequence ID" value="MBB4172598.1"/>
    <property type="molecule type" value="Genomic_DNA"/>
</dbReference>
<keyword evidence="2" id="KW-1185">Reference proteome</keyword>
<evidence type="ECO:0000313" key="2">
    <source>
        <dbReference type="Proteomes" id="UP000565745"/>
    </source>
</evidence>